<dbReference type="CDD" id="cd19438">
    <property type="entry name" value="lipocalin_Blc-like"/>
    <property type="match status" value="1"/>
</dbReference>
<keyword evidence="5" id="KW-1185">Reference proteome</keyword>
<evidence type="ECO:0000256" key="2">
    <source>
        <dbReference type="PIRNR" id="PIRNR036893"/>
    </source>
</evidence>
<dbReference type="InterPro" id="IPR002446">
    <property type="entry name" value="Lipocalin_bac"/>
</dbReference>
<dbReference type="Pfam" id="PF08212">
    <property type="entry name" value="Lipocalin_2"/>
    <property type="match status" value="1"/>
</dbReference>
<dbReference type="PANTHER" id="PTHR10612">
    <property type="entry name" value="APOLIPOPROTEIN D"/>
    <property type="match status" value="1"/>
</dbReference>
<dbReference type="PIRSF" id="PIRSF036893">
    <property type="entry name" value="Lipocalin_ApoD"/>
    <property type="match status" value="1"/>
</dbReference>
<dbReference type="InterPro" id="IPR022271">
    <property type="entry name" value="Lipocalin_ApoD"/>
</dbReference>
<dbReference type="PANTHER" id="PTHR10612:SF34">
    <property type="entry name" value="APOLIPOPROTEIN D"/>
    <property type="match status" value="1"/>
</dbReference>
<feature type="domain" description="Lipocalin/cytosolic fatty-acid binding" evidence="3">
    <location>
        <begin position="41"/>
        <end position="177"/>
    </location>
</feature>
<accession>A0ABW5XRM1</accession>
<comment type="similarity">
    <text evidence="1 2">Belongs to the calycin superfamily. Lipocalin family.</text>
</comment>
<dbReference type="Gene3D" id="2.40.128.20">
    <property type="match status" value="1"/>
</dbReference>
<dbReference type="EMBL" id="JBHUON010000017">
    <property type="protein sequence ID" value="MFD2865807.1"/>
    <property type="molecule type" value="Genomic_DNA"/>
</dbReference>
<evidence type="ECO:0000256" key="1">
    <source>
        <dbReference type="ARBA" id="ARBA00006889"/>
    </source>
</evidence>
<dbReference type="SUPFAM" id="SSF50814">
    <property type="entry name" value="Lipocalins"/>
    <property type="match status" value="1"/>
</dbReference>
<dbReference type="InterPro" id="IPR012674">
    <property type="entry name" value="Calycin"/>
</dbReference>
<dbReference type="InterPro" id="IPR022272">
    <property type="entry name" value="Lipocalin_CS"/>
</dbReference>
<gene>
    <name evidence="4" type="ORF">ACFSYC_13995</name>
</gene>
<evidence type="ECO:0000313" key="4">
    <source>
        <dbReference type="EMBL" id="MFD2865807.1"/>
    </source>
</evidence>
<protein>
    <submittedName>
        <fullName evidence="4">Lipocalin family protein</fullName>
    </submittedName>
</protein>
<dbReference type="Proteomes" id="UP001597601">
    <property type="component" value="Unassembled WGS sequence"/>
</dbReference>
<sequence>MKKQNLVIGLAAGAGVAALVYGLFSSDIPKGATAVSPFEKERYMGLWYEIARMPNLIEKDLIKLTEEYAMDDNGNMTVVTRSYNQKKDKWNEVSGKLKMAGPDSVGMLKVSYFGPAYVAYNVLALDPDYRYALVSGSGSGYLWILSKGKSIPEDIKQQFLAQAQQIGFDINKLEWPAA</sequence>
<comment type="caution">
    <text evidence="4">The sequence shown here is derived from an EMBL/GenBank/DDBJ whole genome shotgun (WGS) entry which is preliminary data.</text>
</comment>
<evidence type="ECO:0000313" key="5">
    <source>
        <dbReference type="Proteomes" id="UP001597601"/>
    </source>
</evidence>
<reference evidence="5" key="1">
    <citation type="journal article" date="2019" name="Int. J. Syst. Evol. Microbiol.">
        <title>The Global Catalogue of Microorganisms (GCM) 10K type strain sequencing project: providing services to taxonomists for standard genome sequencing and annotation.</title>
        <authorList>
            <consortium name="The Broad Institute Genomics Platform"/>
            <consortium name="The Broad Institute Genome Sequencing Center for Infectious Disease"/>
            <person name="Wu L."/>
            <person name="Ma J."/>
        </authorList>
    </citation>
    <scope>NUCLEOTIDE SEQUENCE [LARGE SCALE GENOMIC DNA]</scope>
    <source>
        <strain evidence="5">KCTC 52232</strain>
    </source>
</reference>
<dbReference type="RefSeq" id="WP_377128810.1">
    <property type="nucleotide sequence ID" value="NZ_JBHUHN010000001.1"/>
</dbReference>
<proteinExistence type="inferred from homology"/>
<organism evidence="4 5">
    <name type="scientific">Mucilaginibacter antarcticus</name>
    <dbReference type="NCBI Taxonomy" id="1855725"/>
    <lineage>
        <taxon>Bacteria</taxon>
        <taxon>Pseudomonadati</taxon>
        <taxon>Bacteroidota</taxon>
        <taxon>Sphingobacteriia</taxon>
        <taxon>Sphingobacteriales</taxon>
        <taxon>Sphingobacteriaceae</taxon>
        <taxon>Mucilaginibacter</taxon>
    </lineage>
</organism>
<dbReference type="PROSITE" id="PS00213">
    <property type="entry name" value="LIPOCALIN"/>
    <property type="match status" value="1"/>
</dbReference>
<dbReference type="InterPro" id="IPR047202">
    <property type="entry name" value="Lipocalin_Blc-like_dom"/>
</dbReference>
<dbReference type="InterPro" id="IPR000566">
    <property type="entry name" value="Lipocln_cytosolic_FA-bd_dom"/>
</dbReference>
<dbReference type="PRINTS" id="PR01171">
    <property type="entry name" value="BCTLIPOCALIN"/>
</dbReference>
<evidence type="ECO:0000259" key="3">
    <source>
        <dbReference type="Pfam" id="PF08212"/>
    </source>
</evidence>
<name>A0ABW5XRM1_9SPHI</name>